<proteinExistence type="predicted"/>
<dbReference type="AlphaFoldDB" id="F8V400"/>
<geneLocation type="mitochondrion" evidence="2"/>
<organism evidence="2">
    <name type="scientific">Phialocephala subalpina</name>
    <dbReference type="NCBI Taxonomy" id="576137"/>
    <lineage>
        <taxon>Eukaryota</taxon>
        <taxon>Fungi</taxon>
        <taxon>Dikarya</taxon>
        <taxon>Ascomycota</taxon>
        <taxon>Pezizomycotina</taxon>
        <taxon>Leotiomycetes</taxon>
        <taxon>Helotiales</taxon>
        <taxon>Mollisiaceae</taxon>
        <taxon>Phialocephala</taxon>
        <taxon>Phialocephala fortinii species complex</taxon>
    </lineage>
</organism>
<evidence type="ECO:0000256" key="1">
    <source>
        <dbReference type="SAM" id="Phobius"/>
    </source>
</evidence>
<feature type="transmembrane region" description="Helical" evidence="1">
    <location>
        <begin position="116"/>
        <end position="139"/>
    </location>
</feature>
<keyword evidence="1" id="KW-1133">Transmembrane helix</keyword>
<dbReference type="RefSeq" id="YP_004733042.1">
    <property type="nucleotide sequence ID" value="NC_015789.1"/>
</dbReference>
<dbReference type="EMBL" id="JN031566">
    <property type="protein sequence ID" value="AEI52994.1"/>
    <property type="molecule type" value="Genomic_DNA"/>
</dbReference>
<name>F8V400_9HELO</name>
<accession>F8V400</accession>
<keyword evidence="1" id="KW-0472">Membrane</keyword>
<gene>
    <name evidence="2" type="primary">ORF_03</name>
</gene>
<keyword evidence="2" id="KW-0496">Mitochondrion</keyword>
<keyword evidence="1" id="KW-0812">Transmembrane</keyword>
<evidence type="ECO:0000313" key="2">
    <source>
        <dbReference type="EMBL" id="AEI52994.1"/>
    </source>
</evidence>
<protein>
    <submittedName>
        <fullName evidence="2">Uncharacterized protein</fullName>
    </submittedName>
</protein>
<reference evidence="2" key="1">
    <citation type="journal article" date="2012" name="BMC Genomics">
        <title>Mitochondrial genome evolution in species belonging to the Phialocephala fortinii s.l. - Acephala applanata species complex.</title>
        <authorList>
            <person name="Duo A."/>
            <person name="Bruggmann R."/>
            <person name="Zoller S."/>
            <person name="Bernt M."/>
            <person name="Grunig C.R."/>
        </authorList>
    </citation>
    <scope>NUCLEOTIDE SEQUENCE</scope>
    <source>
        <strain evidence="2">70-1</strain>
    </source>
</reference>
<dbReference type="GeneID" id="10963956"/>
<sequence>MNRGDWVRRYLTEQVNLRNLGIEQRLITNIMNVIARQPQTPFIAQTYCRLTALNGQKIQQMVRSNRRMYIARLLIEGYRDNNNPNSPDNNLSWGDDTNNLNYNTNNSSNNNFNFNIIITLSLLLLGILVITSFVILALYQVEYLYG</sequence>